<evidence type="ECO:0000259" key="2">
    <source>
        <dbReference type="Pfam" id="PF05089"/>
    </source>
</evidence>
<dbReference type="InterPro" id="IPR024733">
    <property type="entry name" value="NAGLU_tim-barrel"/>
</dbReference>
<dbReference type="InterPro" id="IPR007781">
    <property type="entry name" value="NAGLU"/>
</dbReference>
<evidence type="ECO:0000259" key="4">
    <source>
        <dbReference type="Pfam" id="PF12972"/>
    </source>
</evidence>
<dbReference type="InterPro" id="IPR024240">
    <property type="entry name" value="NAGLU_N"/>
</dbReference>
<dbReference type="Proteomes" id="UP000027987">
    <property type="component" value="Chromosome"/>
</dbReference>
<dbReference type="STRING" id="1217721.HY57_01485"/>
<dbReference type="InterPro" id="IPR024732">
    <property type="entry name" value="NAGLU_C"/>
</dbReference>
<feature type="domain" description="Alpha-N-acetylglucosaminidase N-terminal" evidence="3">
    <location>
        <begin position="24"/>
        <end position="104"/>
    </location>
</feature>
<dbReference type="AlphaFoldDB" id="A0A075JVA1"/>
<gene>
    <name evidence="5" type="ORF">HY57_01485</name>
</gene>
<feature type="domain" description="Alpha-N-acetylglucosaminidase tim-barrel" evidence="2">
    <location>
        <begin position="118"/>
        <end position="437"/>
    </location>
</feature>
<dbReference type="EMBL" id="CP008884">
    <property type="protein sequence ID" value="AIF46031.1"/>
    <property type="molecule type" value="Genomic_DNA"/>
</dbReference>
<accession>A0A075JVA1</accession>
<reference evidence="5 6" key="1">
    <citation type="submission" date="2014-07" db="EMBL/GenBank/DDBJ databases">
        <title>Complete Genome Sequence of Dyella japonica Strain A8 Isolated from Malaysian Tropical Soil.</title>
        <authorList>
            <person name="Hui R.K.H."/>
            <person name="Chen J.-W."/>
            <person name="Chan K.-G."/>
            <person name="Leung F.C.C."/>
        </authorList>
    </citation>
    <scope>NUCLEOTIDE SEQUENCE [LARGE SCALE GENOMIC DNA]</scope>
    <source>
        <strain evidence="5 6">A8</strain>
    </source>
</reference>
<dbReference type="HOGENOM" id="CLU_011988_2_1_6"/>
<protein>
    <submittedName>
        <fullName evidence="5">Alpha-N-acetylglucosaminidase</fullName>
    </submittedName>
</protein>
<proteinExistence type="predicted"/>
<evidence type="ECO:0000259" key="3">
    <source>
        <dbReference type="Pfam" id="PF12971"/>
    </source>
</evidence>
<dbReference type="PANTHER" id="PTHR12872:SF1">
    <property type="entry name" value="ALPHA-N-ACETYLGLUCOSAMINIDASE"/>
    <property type="match status" value="1"/>
</dbReference>
<dbReference type="InterPro" id="IPR029018">
    <property type="entry name" value="Hex-like_dom2"/>
</dbReference>
<organism evidence="5 6">
    <name type="scientific">Dyella japonica A8</name>
    <dbReference type="NCBI Taxonomy" id="1217721"/>
    <lineage>
        <taxon>Bacteria</taxon>
        <taxon>Pseudomonadati</taxon>
        <taxon>Pseudomonadota</taxon>
        <taxon>Gammaproteobacteria</taxon>
        <taxon>Lysobacterales</taxon>
        <taxon>Rhodanobacteraceae</taxon>
        <taxon>Dyella</taxon>
    </lineage>
</organism>
<dbReference type="KEGG" id="dja:HY57_01485"/>
<evidence type="ECO:0000313" key="6">
    <source>
        <dbReference type="Proteomes" id="UP000027987"/>
    </source>
</evidence>
<dbReference type="GO" id="GO:0005975">
    <property type="term" value="P:carbohydrate metabolic process"/>
    <property type="evidence" value="ECO:0007669"/>
    <property type="project" value="UniProtKB-ARBA"/>
</dbReference>
<evidence type="ECO:0000256" key="1">
    <source>
        <dbReference type="ARBA" id="ARBA00022801"/>
    </source>
</evidence>
<dbReference type="GO" id="GO:0016787">
    <property type="term" value="F:hydrolase activity"/>
    <property type="evidence" value="ECO:0007669"/>
    <property type="project" value="UniProtKB-KW"/>
</dbReference>
<dbReference type="Pfam" id="PF05089">
    <property type="entry name" value="NAGLU"/>
    <property type="match status" value="1"/>
</dbReference>
<dbReference type="OrthoDB" id="179563at2"/>
<dbReference type="PATRIC" id="fig|1217721.7.peg.316"/>
<dbReference type="PANTHER" id="PTHR12872">
    <property type="entry name" value="ALPHA-N-ACETYLGLUCOSAMINIDASE"/>
    <property type="match status" value="1"/>
</dbReference>
<evidence type="ECO:0000313" key="5">
    <source>
        <dbReference type="EMBL" id="AIF46031.1"/>
    </source>
</evidence>
<dbReference type="Gene3D" id="1.20.120.670">
    <property type="entry name" value="N-acetyl-b-d-glucoasminidase"/>
    <property type="match status" value="1"/>
</dbReference>
<dbReference type="Gene3D" id="3.20.20.80">
    <property type="entry name" value="Glycosidases"/>
    <property type="match status" value="1"/>
</dbReference>
<keyword evidence="6" id="KW-1185">Reference proteome</keyword>
<feature type="domain" description="Alpha-N-acetylglucosaminidase C-terminal" evidence="4">
    <location>
        <begin position="446"/>
        <end position="708"/>
    </location>
</feature>
<keyword evidence="1" id="KW-0378">Hydrolase</keyword>
<dbReference type="Pfam" id="PF12972">
    <property type="entry name" value="NAGLU_C"/>
    <property type="match status" value="1"/>
</dbReference>
<dbReference type="Gene3D" id="3.30.379.10">
    <property type="entry name" value="Chitobiase/beta-hexosaminidase domain 2-like"/>
    <property type="match status" value="1"/>
</dbReference>
<dbReference type="Pfam" id="PF12971">
    <property type="entry name" value="NAGLU_N"/>
    <property type="match status" value="1"/>
</dbReference>
<name>A0A075JVA1_9GAMM</name>
<sequence length="718" mass="78801">MAGAGMSIVHAGTLPAKPAFDVAPAQAALMRLLPRWQAQFTLVALGGQGADRFRIRGTPGHIVIEGSSPAVLLRGVETYLEQVVHVSMGWPGDSLAQLPVTLPAPVSPMEGSAVVPDRYALNDTDDGYSNAYLDWPAWEHKIDVLALHGINEVFMPIGTEEVYRRTFTSFGYSNAEISAWIPAAAHQPWWLLQNMAGFGAPMSSRQYARRVALAQKIVARLHALGMTPVLPGYFGTVPSQFAPKHPGAALVSQGRWVGFERPDWLDPRDPLYTRVAATFYQEQSALFGDSTMYKMDLLHEGGRAGNVPKGEAARLVMAALRAAHPGARWVMLGWQHNPPAEVIRALDPGQVLVVDGLSDRYNGLDRETDWHGAPYTFGSIPNFGGHSTLGANAGVWLERYAQWRGKLGSALRGIAWMPEGSGTDPAAYALFTALAWEPVPQDASTWFAAYATYRYGGSDPHATAAWRILSETAYAMPAGEWSEAQDSLFNARPSLEVDTAATWSPPTMRYDVEHFDRATCELLKVAPALRATSAYRYDVVDIARQALGNQARVLLPQIKAAYAAKDTAHFHALTSTWLDDMTMLDRLLASDPHFLLGTWLAPARAAAGDNAEAAQLDYDQRSILTVWGERSGADEGGLHDYANRQLAGLVSGLYETRWKRYFETLEQSMDSGKPPAKIDWFAMERAWAVARRPEPTEPHGDPWQLVSDTVQLLKICRP</sequence>